<dbReference type="InterPro" id="IPR017871">
    <property type="entry name" value="ABC_transporter-like_CS"/>
</dbReference>
<feature type="transmembrane region" description="Helical" evidence="12">
    <location>
        <begin position="559"/>
        <end position="586"/>
    </location>
</feature>
<dbReference type="AlphaFoldDB" id="S0KVC3"/>
<dbReference type="InterPro" id="IPR003593">
    <property type="entry name" value="AAA+_ATPase"/>
</dbReference>
<dbReference type="PROSITE" id="PS50893">
    <property type="entry name" value="ABC_TRANSPORTER_2"/>
    <property type="match status" value="1"/>
</dbReference>
<gene>
    <name evidence="14" type="ORF">I573_00555</name>
</gene>
<dbReference type="InterPro" id="IPR027417">
    <property type="entry name" value="P-loop_NTPase"/>
</dbReference>
<comment type="subcellular location">
    <subcellularLocation>
        <location evidence="1">Cell inner membrane</location>
        <topology evidence="1">Multi-pass membrane protein</topology>
    </subcellularLocation>
</comment>
<dbReference type="Gene3D" id="3.40.50.300">
    <property type="entry name" value="P-loop containing nucleotide triphosphate hydrolases"/>
    <property type="match status" value="1"/>
</dbReference>
<dbReference type="OrthoDB" id="2079174at2"/>
<dbReference type="GO" id="GO:0005524">
    <property type="term" value="F:ATP binding"/>
    <property type="evidence" value="ECO:0007669"/>
    <property type="project" value="UniProtKB-KW"/>
</dbReference>
<keyword evidence="10 12" id="KW-0472">Membrane</keyword>
<evidence type="ECO:0000256" key="4">
    <source>
        <dbReference type="ARBA" id="ARBA00022519"/>
    </source>
</evidence>
<keyword evidence="4" id="KW-0997">Cell inner membrane</keyword>
<dbReference type="PANTHER" id="PTHR42798">
    <property type="entry name" value="LIPOPROTEIN-RELEASING SYSTEM ATP-BINDING PROTEIN LOLD"/>
    <property type="match status" value="1"/>
</dbReference>
<keyword evidence="8" id="KW-0029">Amino-acid transport</keyword>
<organism evidence="14 15">
    <name type="scientific">Enterococcus sulfureus ATCC 49903</name>
    <dbReference type="NCBI Taxonomy" id="1140003"/>
    <lineage>
        <taxon>Bacteria</taxon>
        <taxon>Bacillati</taxon>
        <taxon>Bacillota</taxon>
        <taxon>Bacilli</taxon>
        <taxon>Lactobacillales</taxon>
        <taxon>Enterococcaceae</taxon>
        <taxon>Enterococcus</taxon>
    </lineage>
</organism>
<evidence type="ECO:0000256" key="2">
    <source>
        <dbReference type="ARBA" id="ARBA00022448"/>
    </source>
</evidence>
<dbReference type="GO" id="GO:0005886">
    <property type="term" value="C:plasma membrane"/>
    <property type="evidence" value="ECO:0007669"/>
    <property type="project" value="UniProtKB-SubCell"/>
</dbReference>
<keyword evidence="3" id="KW-1003">Cell membrane</keyword>
<dbReference type="Pfam" id="PF12704">
    <property type="entry name" value="MacB_PCD"/>
    <property type="match status" value="1"/>
</dbReference>
<keyword evidence="5 12" id="KW-0812">Transmembrane</keyword>
<dbReference type="PANTHER" id="PTHR42798:SF6">
    <property type="entry name" value="CELL DIVISION ATP-BINDING PROTEIN FTSE"/>
    <property type="match status" value="1"/>
</dbReference>
<evidence type="ECO:0000256" key="6">
    <source>
        <dbReference type="ARBA" id="ARBA00022741"/>
    </source>
</evidence>
<keyword evidence="2" id="KW-0813">Transport</keyword>
<evidence type="ECO:0000256" key="3">
    <source>
        <dbReference type="ARBA" id="ARBA00022475"/>
    </source>
</evidence>
<proteinExistence type="inferred from homology"/>
<dbReference type="PATRIC" id="fig|1140003.3.peg.557"/>
<dbReference type="Proteomes" id="UP000015961">
    <property type="component" value="Unassembled WGS sequence"/>
</dbReference>
<dbReference type="InterPro" id="IPR003838">
    <property type="entry name" value="ABC3_permease_C"/>
</dbReference>
<dbReference type="Pfam" id="PF02687">
    <property type="entry name" value="FtsX"/>
    <property type="match status" value="1"/>
</dbReference>
<evidence type="ECO:0000256" key="11">
    <source>
        <dbReference type="ARBA" id="ARBA00038388"/>
    </source>
</evidence>
<dbReference type="SMART" id="SM00382">
    <property type="entry name" value="AAA"/>
    <property type="match status" value="1"/>
</dbReference>
<sequence>MSIIEIKNLSKSYTLDKQQKQTIFEHLNLTITTSGMIAIVGESGSGKSTLMNMLGGMDTNYDGEILIENQNIRDLDLDEYRKNRLGFVFQSFNLIPNLTVLENVELALDLSGTNKEEKRQRALSLLEKVKLGDHVSKKISQLSGGQKQRVAIARSLANDPDIILADEPTGALDKQTSAEIMELLKTIAAEGKLVILITHSDRVAKACDRIIRIDDGRIIEDRSTHEIQTKFIKKEKRSSQFSLIAAWRFAFKNLLRNKKRNLLVALGGSIGIFSVIIVLGLSSGIKGYLYNELVGNTDTLNISATKGVSFGPGAENVNQAQFQFTSSEIKQLSSIAGVETYTTNSTLQGNSLLKLGDKQVPLMMVTSDLSQAKTLVAGKMPQDGELLITEKTASSLVGENQKSENLIGKKVSLSLAVGDQVFKQDLRISGIAKPNSTILNSIAIGLVSDAELSKIFSKNGVDYHPTAVVLRAKDEQVAPQIADEIKKMGYKGSAMEGAIDQINQYLSLATAILVGLASISLLVSSIMILVVMYISVVERTKEIGVLRAIGARKKDIRRMFISEAAGVGLFSGLIGSIVASVLGLFVNMASQQMVQVNLIDISILYILVGLGVSIVVSILAGYFPAAKAAKLDPIEALHFD</sequence>
<evidence type="ECO:0000256" key="10">
    <source>
        <dbReference type="ARBA" id="ARBA00023136"/>
    </source>
</evidence>
<evidence type="ECO:0000256" key="1">
    <source>
        <dbReference type="ARBA" id="ARBA00004429"/>
    </source>
</evidence>
<dbReference type="FunFam" id="3.40.50.300:FF:000032">
    <property type="entry name" value="Export ABC transporter ATP-binding protein"/>
    <property type="match status" value="1"/>
</dbReference>
<evidence type="ECO:0000259" key="13">
    <source>
        <dbReference type="PROSITE" id="PS50893"/>
    </source>
</evidence>
<accession>S0KVC3</accession>
<evidence type="ECO:0000313" key="14">
    <source>
        <dbReference type="EMBL" id="EOT87499.1"/>
    </source>
</evidence>
<dbReference type="SUPFAM" id="SSF52540">
    <property type="entry name" value="P-loop containing nucleoside triphosphate hydrolases"/>
    <property type="match status" value="1"/>
</dbReference>
<keyword evidence="9 12" id="KW-1133">Transmembrane helix</keyword>
<dbReference type="STRING" id="1140003.OMY_00562"/>
<dbReference type="InterPro" id="IPR017911">
    <property type="entry name" value="MacB-like_ATP-bd"/>
</dbReference>
<keyword evidence="6" id="KW-0547">Nucleotide-binding</keyword>
<evidence type="ECO:0000256" key="7">
    <source>
        <dbReference type="ARBA" id="ARBA00022840"/>
    </source>
</evidence>
<dbReference type="Pfam" id="PF00005">
    <property type="entry name" value="ABC_tran"/>
    <property type="match status" value="1"/>
</dbReference>
<feature type="transmembrane region" description="Helical" evidence="12">
    <location>
        <begin position="262"/>
        <end position="281"/>
    </location>
</feature>
<evidence type="ECO:0000256" key="12">
    <source>
        <dbReference type="SAM" id="Phobius"/>
    </source>
</evidence>
<evidence type="ECO:0000256" key="8">
    <source>
        <dbReference type="ARBA" id="ARBA00022970"/>
    </source>
</evidence>
<name>S0KVC3_9ENTE</name>
<evidence type="ECO:0000313" key="15">
    <source>
        <dbReference type="Proteomes" id="UP000015961"/>
    </source>
</evidence>
<reference evidence="14 15" key="1">
    <citation type="submission" date="2013-03" db="EMBL/GenBank/DDBJ databases">
        <title>The Genome Sequence of Enterococcus sulfureus ATCC_49903 (PacBio/Illumina hybrid assembly).</title>
        <authorList>
            <consortium name="The Broad Institute Genomics Platform"/>
            <consortium name="The Broad Institute Genome Sequencing Center for Infectious Disease"/>
            <person name="Earl A."/>
            <person name="Russ C."/>
            <person name="Gilmore M."/>
            <person name="Surin D."/>
            <person name="Walker B."/>
            <person name="Young S."/>
            <person name="Zeng Q."/>
            <person name="Gargeya S."/>
            <person name="Fitzgerald M."/>
            <person name="Haas B."/>
            <person name="Abouelleil A."/>
            <person name="Allen A.W."/>
            <person name="Alvarado L."/>
            <person name="Arachchi H.M."/>
            <person name="Berlin A.M."/>
            <person name="Chapman S.B."/>
            <person name="Gainer-Dewar J."/>
            <person name="Goldberg J."/>
            <person name="Griggs A."/>
            <person name="Gujja S."/>
            <person name="Hansen M."/>
            <person name="Howarth C."/>
            <person name="Imamovic A."/>
            <person name="Ireland A."/>
            <person name="Larimer J."/>
            <person name="McCowan C."/>
            <person name="Murphy C."/>
            <person name="Pearson M."/>
            <person name="Poon T.W."/>
            <person name="Priest M."/>
            <person name="Roberts A."/>
            <person name="Saif S."/>
            <person name="Shea T."/>
            <person name="Sisk P."/>
            <person name="Sykes S."/>
            <person name="Wortman J."/>
            <person name="Nusbaum C."/>
            <person name="Birren B."/>
        </authorList>
    </citation>
    <scope>NUCLEOTIDE SEQUENCE [LARGE SCALE GENOMIC DNA]</scope>
    <source>
        <strain evidence="14 15">ATCC 49903</strain>
    </source>
</reference>
<keyword evidence="7" id="KW-0067">ATP-binding</keyword>
<dbReference type="GO" id="GO:0016887">
    <property type="term" value="F:ATP hydrolysis activity"/>
    <property type="evidence" value="ECO:0007669"/>
    <property type="project" value="InterPro"/>
</dbReference>
<feature type="domain" description="ABC transporter" evidence="13">
    <location>
        <begin position="4"/>
        <end position="240"/>
    </location>
</feature>
<protein>
    <recommendedName>
        <fullName evidence="13">ABC transporter domain-containing protein</fullName>
    </recommendedName>
</protein>
<dbReference type="InterPro" id="IPR003439">
    <property type="entry name" value="ABC_transporter-like_ATP-bd"/>
</dbReference>
<keyword evidence="15" id="KW-1185">Reference proteome</keyword>
<dbReference type="InterPro" id="IPR025857">
    <property type="entry name" value="MacB_PCD"/>
</dbReference>
<feature type="transmembrane region" description="Helical" evidence="12">
    <location>
        <begin position="598"/>
        <end position="623"/>
    </location>
</feature>
<dbReference type="GO" id="GO:0022857">
    <property type="term" value="F:transmembrane transporter activity"/>
    <property type="evidence" value="ECO:0007669"/>
    <property type="project" value="UniProtKB-ARBA"/>
</dbReference>
<dbReference type="PROSITE" id="PS00211">
    <property type="entry name" value="ABC_TRANSPORTER_1"/>
    <property type="match status" value="1"/>
</dbReference>
<feature type="transmembrane region" description="Helical" evidence="12">
    <location>
        <begin position="505"/>
        <end position="538"/>
    </location>
</feature>
<dbReference type="EMBL" id="ASWO01000001">
    <property type="protein sequence ID" value="EOT87499.1"/>
    <property type="molecule type" value="Genomic_DNA"/>
</dbReference>
<dbReference type="RefSeq" id="WP_016185053.1">
    <property type="nucleotide sequence ID" value="NZ_ASWO01000001.1"/>
</dbReference>
<dbReference type="GO" id="GO:0098796">
    <property type="term" value="C:membrane protein complex"/>
    <property type="evidence" value="ECO:0007669"/>
    <property type="project" value="UniProtKB-ARBA"/>
</dbReference>
<dbReference type="CDD" id="cd03255">
    <property type="entry name" value="ABC_MJ0796_LolCDE_FtsE"/>
    <property type="match status" value="1"/>
</dbReference>
<comment type="similarity">
    <text evidence="11">Belongs to the ABC transporter superfamily. Macrolide exporter (TC 3.A.1.122) family.</text>
</comment>
<dbReference type="eggNOG" id="COG1136">
    <property type="taxonomic scope" value="Bacteria"/>
</dbReference>
<comment type="caution">
    <text evidence="14">The sequence shown here is derived from an EMBL/GenBank/DDBJ whole genome shotgun (WGS) entry which is preliminary data.</text>
</comment>
<dbReference type="GO" id="GO:0006865">
    <property type="term" value="P:amino acid transport"/>
    <property type="evidence" value="ECO:0007669"/>
    <property type="project" value="UniProtKB-KW"/>
</dbReference>
<evidence type="ECO:0000256" key="5">
    <source>
        <dbReference type="ARBA" id="ARBA00022692"/>
    </source>
</evidence>
<evidence type="ECO:0000256" key="9">
    <source>
        <dbReference type="ARBA" id="ARBA00022989"/>
    </source>
</evidence>